<reference evidence="1" key="1">
    <citation type="submission" date="2023-07" db="EMBL/GenBank/DDBJ databases">
        <title>draft genome sequence of fig (Ficus carica).</title>
        <authorList>
            <person name="Takahashi T."/>
            <person name="Nishimura K."/>
        </authorList>
    </citation>
    <scope>NUCLEOTIDE SEQUENCE</scope>
</reference>
<protein>
    <submittedName>
        <fullName evidence="1">Uncharacterized protein</fullName>
    </submittedName>
</protein>
<dbReference type="EMBL" id="BTGU01019534">
    <property type="protein sequence ID" value="GMN73008.1"/>
    <property type="molecule type" value="Genomic_DNA"/>
</dbReference>
<organism evidence="1 2">
    <name type="scientific">Ficus carica</name>
    <name type="common">Common fig</name>
    <dbReference type="NCBI Taxonomy" id="3494"/>
    <lineage>
        <taxon>Eukaryota</taxon>
        <taxon>Viridiplantae</taxon>
        <taxon>Streptophyta</taxon>
        <taxon>Embryophyta</taxon>
        <taxon>Tracheophyta</taxon>
        <taxon>Spermatophyta</taxon>
        <taxon>Magnoliopsida</taxon>
        <taxon>eudicotyledons</taxon>
        <taxon>Gunneridae</taxon>
        <taxon>Pentapetalae</taxon>
        <taxon>rosids</taxon>
        <taxon>fabids</taxon>
        <taxon>Rosales</taxon>
        <taxon>Moraceae</taxon>
        <taxon>Ficeae</taxon>
        <taxon>Ficus</taxon>
    </lineage>
</organism>
<evidence type="ECO:0000313" key="2">
    <source>
        <dbReference type="Proteomes" id="UP001187192"/>
    </source>
</evidence>
<feature type="non-terminal residue" evidence="1">
    <location>
        <position position="11"/>
    </location>
</feature>
<accession>A0AA88JDQ5</accession>
<keyword evidence="2" id="KW-1185">Reference proteome</keyword>
<gene>
    <name evidence="1" type="ORF">TIFTF001_056048</name>
</gene>
<proteinExistence type="predicted"/>
<sequence>MVSASSPPPPK</sequence>
<comment type="caution">
    <text evidence="1">The sequence shown here is derived from an EMBL/GenBank/DDBJ whole genome shotgun (WGS) entry which is preliminary data.</text>
</comment>
<dbReference type="Proteomes" id="UP001187192">
    <property type="component" value="Unassembled WGS sequence"/>
</dbReference>
<evidence type="ECO:0000313" key="1">
    <source>
        <dbReference type="EMBL" id="GMN73008.1"/>
    </source>
</evidence>
<name>A0AA88JDQ5_FICCA</name>